<protein>
    <recommendedName>
        <fullName evidence="6">Bifunctional inhibitor/plant lipid transfer protein/seed storage helical domain-containing protein</fullName>
    </recommendedName>
</protein>
<dbReference type="InterPro" id="IPR036312">
    <property type="entry name" value="Bifun_inhib/LTP/seed_sf"/>
</dbReference>
<comment type="caution">
    <text evidence="7">The sequence shown here is derived from an EMBL/GenBank/DDBJ whole genome shotgun (WGS) entry which is preliminary data.</text>
</comment>
<gene>
    <name evidence="7" type="ORF">FNV43_RR08997</name>
</gene>
<dbReference type="InterPro" id="IPR016140">
    <property type="entry name" value="Bifunc_inhib/LTP/seed_store"/>
</dbReference>
<keyword evidence="3" id="KW-0813">Transport</keyword>
<feature type="signal peptide" evidence="5">
    <location>
        <begin position="1"/>
        <end position="26"/>
    </location>
</feature>
<dbReference type="GO" id="GO:0008289">
    <property type="term" value="F:lipid binding"/>
    <property type="evidence" value="ECO:0007669"/>
    <property type="project" value="UniProtKB-KW"/>
</dbReference>
<evidence type="ECO:0000313" key="8">
    <source>
        <dbReference type="Proteomes" id="UP000796880"/>
    </source>
</evidence>
<comment type="similarity">
    <text evidence="2">Belongs to the plant LTP family. PEARLI1 subfamily.</text>
</comment>
<dbReference type="CDD" id="cd01958">
    <property type="entry name" value="HPS_like"/>
    <property type="match status" value="1"/>
</dbReference>
<sequence length="135" mass="13800">MASKAVVASTALLLSFNLLFFTMVSSTLLPVPSPPPVPVPMPSPAPSAITTCPIDALKFGVCANLLSGLLNITLGLPPKQPCCSLIQGVADLEAALCLCTAIRANILGINLNATLSVSVLLNECGNGVPRGFQCP</sequence>
<dbReference type="OrthoDB" id="696558at2759"/>
<organism evidence="7 8">
    <name type="scientific">Rhamnella rubrinervis</name>
    <dbReference type="NCBI Taxonomy" id="2594499"/>
    <lineage>
        <taxon>Eukaryota</taxon>
        <taxon>Viridiplantae</taxon>
        <taxon>Streptophyta</taxon>
        <taxon>Embryophyta</taxon>
        <taxon>Tracheophyta</taxon>
        <taxon>Spermatophyta</taxon>
        <taxon>Magnoliopsida</taxon>
        <taxon>eudicotyledons</taxon>
        <taxon>Gunneridae</taxon>
        <taxon>Pentapetalae</taxon>
        <taxon>rosids</taxon>
        <taxon>fabids</taxon>
        <taxon>Rosales</taxon>
        <taxon>Rhamnaceae</taxon>
        <taxon>rhamnoid group</taxon>
        <taxon>Rhamneae</taxon>
        <taxon>Rhamnella</taxon>
    </lineage>
</organism>
<dbReference type="InterPro" id="IPR051636">
    <property type="entry name" value="Plant_LTP/defense-related"/>
</dbReference>
<comment type="function">
    <text evidence="1">Plant non-specific lipid-transfer proteins transfer phospholipids as well as galactolipids across membranes. May play a role in wax or cutin deposition in the cell walls of expanding epidermal cells and certain secretory tissues.</text>
</comment>
<accession>A0A8K0H9U9</accession>
<keyword evidence="4" id="KW-0446">Lipid-binding</keyword>
<evidence type="ECO:0000256" key="3">
    <source>
        <dbReference type="ARBA" id="ARBA00022448"/>
    </source>
</evidence>
<dbReference type="EMBL" id="VOIH02000004">
    <property type="protein sequence ID" value="KAF3448284.1"/>
    <property type="molecule type" value="Genomic_DNA"/>
</dbReference>
<name>A0A8K0H9U9_9ROSA</name>
<dbReference type="InterPro" id="IPR027923">
    <property type="entry name" value="Hydrophob_seed_dom"/>
</dbReference>
<evidence type="ECO:0000259" key="6">
    <source>
        <dbReference type="SMART" id="SM00499"/>
    </source>
</evidence>
<dbReference type="PANTHER" id="PTHR31731">
    <property type="match status" value="1"/>
</dbReference>
<feature type="chain" id="PRO_5035436903" description="Bifunctional inhibitor/plant lipid transfer protein/seed storage helical domain-containing protein" evidence="5">
    <location>
        <begin position="27"/>
        <end position="135"/>
    </location>
</feature>
<dbReference type="Proteomes" id="UP000796880">
    <property type="component" value="Unassembled WGS sequence"/>
</dbReference>
<dbReference type="Pfam" id="PF14547">
    <property type="entry name" value="Hydrophob_seed"/>
    <property type="match status" value="1"/>
</dbReference>
<dbReference type="AlphaFoldDB" id="A0A8K0H9U9"/>
<reference evidence="7" key="1">
    <citation type="submission" date="2020-03" db="EMBL/GenBank/DDBJ databases">
        <title>A high-quality chromosome-level genome assembly of a woody plant with both climbing and erect habits, Rhamnella rubrinervis.</title>
        <authorList>
            <person name="Lu Z."/>
            <person name="Yang Y."/>
            <person name="Zhu X."/>
            <person name="Sun Y."/>
        </authorList>
    </citation>
    <scope>NUCLEOTIDE SEQUENCE</scope>
    <source>
        <strain evidence="7">BYM</strain>
        <tissue evidence="7">Leaf</tissue>
    </source>
</reference>
<evidence type="ECO:0000256" key="1">
    <source>
        <dbReference type="ARBA" id="ARBA00003211"/>
    </source>
</evidence>
<proteinExistence type="inferred from homology"/>
<dbReference type="Gene3D" id="1.10.110.10">
    <property type="entry name" value="Plant lipid-transfer and hydrophobic proteins"/>
    <property type="match status" value="1"/>
</dbReference>
<dbReference type="SUPFAM" id="SSF47699">
    <property type="entry name" value="Bifunctional inhibitor/lipid-transfer protein/seed storage 2S albumin"/>
    <property type="match status" value="1"/>
</dbReference>
<evidence type="ECO:0000256" key="2">
    <source>
        <dbReference type="ARBA" id="ARBA00008965"/>
    </source>
</evidence>
<evidence type="ECO:0000256" key="5">
    <source>
        <dbReference type="SAM" id="SignalP"/>
    </source>
</evidence>
<dbReference type="SMART" id="SM00499">
    <property type="entry name" value="AAI"/>
    <property type="match status" value="1"/>
</dbReference>
<evidence type="ECO:0000256" key="4">
    <source>
        <dbReference type="ARBA" id="ARBA00023121"/>
    </source>
</evidence>
<feature type="domain" description="Bifunctional inhibitor/plant lipid transfer protein/seed storage helical" evidence="6">
    <location>
        <begin position="52"/>
        <end position="134"/>
    </location>
</feature>
<evidence type="ECO:0000313" key="7">
    <source>
        <dbReference type="EMBL" id="KAF3448284.1"/>
    </source>
</evidence>
<keyword evidence="5" id="KW-0732">Signal</keyword>
<keyword evidence="8" id="KW-1185">Reference proteome</keyword>